<keyword evidence="3 6" id="KW-1133">Transmembrane helix</keyword>
<dbReference type="GO" id="GO:0005783">
    <property type="term" value="C:endoplasmic reticulum"/>
    <property type="evidence" value="ECO:0007669"/>
    <property type="project" value="TreeGrafter"/>
</dbReference>
<evidence type="ECO:0000256" key="5">
    <source>
        <dbReference type="SAM" id="MobiDB-lite"/>
    </source>
</evidence>
<protein>
    <recommendedName>
        <fullName evidence="7">Calcineurin-like phosphoesterase domain-containing protein</fullName>
    </recommendedName>
</protein>
<feature type="compositionally biased region" description="Polar residues" evidence="5">
    <location>
        <begin position="544"/>
        <end position="566"/>
    </location>
</feature>
<proteinExistence type="predicted"/>
<keyword evidence="2 6" id="KW-0812">Transmembrane</keyword>
<dbReference type="Gene3D" id="3.60.21.10">
    <property type="match status" value="1"/>
</dbReference>
<evidence type="ECO:0000313" key="8">
    <source>
        <dbReference type="EMBL" id="OCF31415.1"/>
    </source>
</evidence>
<dbReference type="InterPro" id="IPR004843">
    <property type="entry name" value="Calcineurin-like_PHP"/>
</dbReference>
<evidence type="ECO:0000259" key="7">
    <source>
        <dbReference type="Pfam" id="PF00149"/>
    </source>
</evidence>
<keyword evidence="9" id="KW-1185">Reference proteome</keyword>
<dbReference type="FunFam" id="3.60.21.10:FF:000103">
    <property type="entry name" value="Unplaced genomic scaffold supercont1.18, whole genome shotgun sequence"/>
    <property type="match status" value="1"/>
</dbReference>
<name>A0A1B9GKD9_9TREE</name>
<feature type="transmembrane region" description="Helical" evidence="6">
    <location>
        <begin position="754"/>
        <end position="771"/>
    </location>
</feature>
<dbReference type="GO" id="GO:0016020">
    <property type="term" value="C:membrane"/>
    <property type="evidence" value="ECO:0007669"/>
    <property type="project" value="UniProtKB-SubCell"/>
</dbReference>
<organism evidence="8 9">
    <name type="scientific">Kwoniella heveanensis BCC8398</name>
    <dbReference type="NCBI Taxonomy" id="1296120"/>
    <lineage>
        <taxon>Eukaryota</taxon>
        <taxon>Fungi</taxon>
        <taxon>Dikarya</taxon>
        <taxon>Basidiomycota</taxon>
        <taxon>Agaricomycotina</taxon>
        <taxon>Tremellomycetes</taxon>
        <taxon>Tremellales</taxon>
        <taxon>Cryptococcaceae</taxon>
        <taxon>Kwoniella</taxon>
    </lineage>
</organism>
<dbReference type="PANTHER" id="PTHR13315:SF4">
    <property type="entry name" value="METALLOPHOSPHOESTERASE, ISOFORM E"/>
    <property type="match status" value="1"/>
</dbReference>
<dbReference type="Proteomes" id="UP000092666">
    <property type="component" value="Unassembled WGS sequence"/>
</dbReference>
<reference evidence="9" key="2">
    <citation type="submission" date="2013-12" db="EMBL/GenBank/DDBJ databases">
        <title>Evolution of pathogenesis and genome organization in the Tremellales.</title>
        <authorList>
            <person name="Cuomo C."/>
            <person name="Litvintseva A."/>
            <person name="Heitman J."/>
            <person name="Chen Y."/>
            <person name="Sun S."/>
            <person name="Springer D."/>
            <person name="Dromer F."/>
            <person name="Young S."/>
            <person name="Zeng Q."/>
            <person name="Chapman S."/>
            <person name="Gujja S."/>
            <person name="Saif S."/>
            <person name="Birren B."/>
        </authorList>
    </citation>
    <scope>NUCLEOTIDE SEQUENCE [LARGE SCALE GENOMIC DNA]</scope>
    <source>
        <strain evidence="9">BCC8398</strain>
    </source>
</reference>
<evidence type="ECO:0000256" key="3">
    <source>
        <dbReference type="ARBA" id="ARBA00022989"/>
    </source>
</evidence>
<dbReference type="AlphaFoldDB" id="A0A1B9GKD9"/>
<dbReference type="Pfam" id="PF00149">
    <property type="entry name" value="Metallophos"/>
    <property type="match status" value="1"/>
</dbReference>
<feature type="region of interest" description="Disordered" evidence="5">
    <location>
        <begin position="1"/>
        <end position="29"/>
    </location>
</feature>
<dbReference type="OrthoDB" id="5977743at2759"/>
<dbReference type="EMBL" id="KV700135">
    <property type="protein sequence ID" value="OCF31415.1"/>
    <property type="molecule type" value="Genomic_DNA"/>
</dbReference>
<dbReference type="SUPFAM" id="SSF56300">
    <property type="entry name" value="Metallo-dependent phosphatases"/>
    <property type="match status" value="1"/>
</dbReference>
<comment type="subcellular location">
    <subcellularLocation>
        <location evidence="1">Membrane</location>
        <topology evidence="1">Multi-pass membrane protein</topology>
    </subcellularLocation>
</comment>
<evidence type="ECO:0000256" key="2">
    <source>
        <dbReference type="ARBA" id="ARBA00022692"/>
    </source>
</evidence>
<dbReference type="InterPro" id="IPR029052">
    <property type="entry name" value="Metallo-depent_PP-like"/>
</dbReference>
<evidence type="ECO:0000256" key="4">
    <source>
        <dbReference type="ARBA" id="ARBA00023136"/>
    </source>
</evidence>
<evidence type="ECO:0000256" key="1">
    <source>
        <dbReference type="ARBA" id="ARBA00004141"/>
    </source>
</evidence>
<sequence>MLDSPRQRSPALGVPIGTPHGSGSKSRKSGLRARGTQLLALRFGWVVLVIWFEVGDFFHSLSTCRFPDSILRRSNPSLNESPTHVVLLSDTHVPHPVLSYPADSRPWVNWIKQQMDELFMRKSWNVVMRLGRVDAVIVLGDMLDCGRGVMTDDEYEEYHSLFRSIFQLPEGTPMHFVPGNHDIPLGPNRLFSPHARDRYASHFSPPNAILPIANHSLIMLDAVGLVEEDYRRYAAEMQFGEGDGVEGGVIEFVKDLGDNPPPAPRILISHIPLARPEASTCGPLREKGRILKGAGPGYQNLLGSETSRFLLEALKPSVVFSGDDHDYCEHQHPSGVKEVTIKSFSSSTGIRRPGFQLLSLVPPQSNSYSASLTHADRPCLLPDQLGVYYRVYIPLAILTVLYLFGTNIRTAWQRWSTGRNSLFGGDLKSRASPAMIGGETMPSNPSLSVRRGVSDRPVPLTLPSRKSSQQLAGTGASTATPGLGPRRYASNPSNDQLASRVPSSSAPVSPYASPRMSFSDDRQNHNQHSRHSPGLGRMDEDVESQSQFLDHSNGVSGSPTPSVSRRSSYIYMNDSHHRGSGAGSHATIAETPDEHDSFAYHGSGSYFLPLPGTAPGGSAGGAGLGFTTPQGSHFPFNSTQPLRRVSSSMLSLASQAPPNHGHPLSGGQLISPAPIRRVTMPRMLSTSDWSAAASKKEKSMFDYMTSSTSSSAAASLRSGGGGLWSLFETAKRFSVWLWRARNGVVAKSWKETMAVAWPAAVVWVIVNALFFRS</sequence>
<feature type="compositionally biased region" description="Polar residues" evidence="5">
    <location>
        <begin position="464"/>
        <end position="480"/>
    </location>
</feature>
<keyword evidence="4 6" id="KW-0472">Membrane</keyword>
<evidence type="ECO:0000313" key="9">
    <source>
        <dbReference type="Proteomes" id="UP000092666"/>
    </source>
</evidence>
<feature type="domain" description="Calcineurin-like phosphoesterase" evidence="7">
    <location>
        <begin position="84"/>
        <end position="327"/>
    </location>
</feature>
<dbReference type="InterPro" id="IPR033308">
    <property type="entry name" value="PGAP5/Cdc1/Ted1"/>
</dbReference>
<dbReference type="STRING" id="1296120.A0A1B9GKD9"/>
<gene>
    <name evidence="8" type="ORF">I316_07020</name>
</gene>
<evidence type="ECO:0000256" key="6">
    <source>
        <dbReference type="SAM" id="Phobius"/>
    </source>
</evidence>
<dbReference type="GO" id="GO:0016787">
    <property type="term" value="F:hydrolase activity"/>
    <property type="evidence" value="ECO:0007669"/>
    <property type="project" value="InterPro"/>
</dbReference>
<dbReference type="PANTHER" id="PTHR13315">
    <property type="entry name" value="METALLO PHOSPHOESTERASE RELATED"/>
    <property type="match status" value="1"/>
</dbReference>
<feature type="region of interest" description="Disordered" evidence="5">
    <location>
        <begin position="433"/>
        <end position="566"/>
    </location>
</feature>
<reference evidence="8 9" key="1">
    <citation type="submission" date="2013-07" db="EMBL/GenBank/DDBJ databases">
        <title>The Genome Sequence of Cryptococcus heveanensis BCC8398.</title>
        <authorList>
            <consortium name="The Broad Institute Genome Sequencing Platform"/>
            <person name="Cuomo C."/>
            <person name="Litvintseva A."/>
            <person name="Chen Y."/>
            <person name="Heitman J."/>
            <person name="Sun S."/>
            <person name="Springer D."/>
            <person name="Dromer F."/>
            <person name="Young S.K."/>
            <person name="Zeng Q."/>
            <person name="Gargeya S."/>
            <person name="Fitzgerald M."/>
            <person name="Abouelleil A."/>
            <person name="Alvarado L."/>
            <person name="Berlin A.M."/>
            <person name="Chapman S.B."/>
            <person name="Dewar J."/>
            <person name="Goldberg J."/>
            <person name="Griggs A."/>
            <person name="Gujja S."/>
            <person name="Hansen M."/>
            <person name="Howarth C."/>
            <person name="Imamovic A."/>
            <person name="Larimer J."/>
            <person name="McCowan C."/>
            <person name="Murphy C."/>
            <person name="Pearson M."/>
            <person name="Priest M."/>
            <person name="Roberts A."/>
            <person name="Saif S."/>
            <person name="Shea T."/>
            <person name="Sykes S."/>
            <person name="Wortman J."/>
            <person name="Nusbaum C."/>
            <person name="Birren B."/>
        </authorList>
    </citation>
    <scope>NUCLEOTIDE SEQUENCE [LARGE SCALE GENOMIC DNA]</scope>
    <source>
        <strain evidence="8 9">BCC8398</strain>
    </source>
</reference>
<accession>A0A1B9GKD9</accession>
<dbReference type="GO" id="GO:0006506">
    <property type="term" value="P:GPI anchor biosynthetic process"/>
    <property type="evidence" value="ECO:0007669"/>
    <property type="project" value="InterPro"/>
</dbReference>
<feature type="compositionally biased region" description="Low complexity" evidence="5">
    <location>
        <begin position="498"/>
        <end position="515"/>
    </location>
</feature>